<dbReference type="AlphaFoldDB" id="A0A7G9YTN1"/>
<evidence type="ECO:0000313" key="5">
    <source>
        <dbReference type="EMBL" id="QNO51365.1"/>
    </source>
</evidence>
<gene>
    <name evidence="5" type="primary">napA</name>
    <name evidence="5" type="ORF">KMJFBAND_00002</name>
</gene>
<keyword evidence="2" id="KW-0408">Iron</keyword>
<evidence type="ECO:0000256" key="1">
    <source>
        <dbReference type="ARBA" id="ARBA00022723"/>
    </source>
</evidence>
<reference evidence="5" key="1">
    <citation type="submission" date="2020-06" db="EMBL/GenBank/DDBJ databases">
        <title>Unique genomic features of the anaerobic methanotrophic archaea.</title>
        <authorList>
            <person name="Chadwick G.L."/>
            <person name="Skennerton C.T."/>
            <person name="Laso-Perez R."/>
            <person name="Leu A.O."/>
            <person name="Speth D.R."/>
            <person name="Yu H."/>
            <person name="Morgan-Lang C."/>
            <person name="Hatzenpichler R."/>
            <person name="Goudeau D."/>
            <person name="Malmstrom R."/>
            <person name="Brazelton W.J."/>
            <person name="Woyke T."/>
            <person name="Hallam S.J."/>
            <person name="Tyson G.W."/>
            <person name="Wegener G."/>
            <person name="Boetius A."/>
            <person name="Orphan V."/>
        </authorList>
    </citation>
    <scope>NUCLEOTIDE SEQUENCE</scope>
</reference>
<keyword evidence="3" id="KW-0411">Iron-sulfur</keyword>
<evidence type="ECO:0000256" key="3">
    <source>
        <dbReference type="ARBA" id="ARBA00023014"/>
    </source>
</evidence>
<sequence length="81" mass="9267">MRKVKKEGVKEVTVVSDVDAHSQCKMRVEVKEGRVIEIRGDPTDPESKGELTLRGKHMREILYAPDRRKYPQALRSCKGSE</sequence>
<evidence type="ECO:0000259" key="4">
    <source>
        <dbReference type="PROSITE" id="PS51669"/>
    </source>
</evidence>
<keyword evidence="5" id="KW-0560">Oxidoreductase</keyword>
<organism evidence="5">
    <name type="scientific">Candidatus Methanophagaceae archaeon ANME-1 ERB6</name>
    <dbReference type="NCBI Taxonomy" id="2759912"/>
    <lineage>
        <taxon>Archaea</taxon>
        <taxon>Methanobacteriati</taxon>
        <taxon>Methanobacteriota</taxon>
        <taxon>Stenosarchaea group</taxon>
        <taxon>Methanomicrobia</taxon>
        <taxon>Candidatus Methanophagales</taxon>
        <taxon>Candidatus Methanophagaceae</taxon>
    </lineage>
</organism>
<dbReference type="GO" id="GO:0051536">
    <property type="term" value="F:iron-sulfur cluster binding"/>
    <property type="evidence" value="ECO:0007669"/>
    <property type="project" value="UniProtKB-KW"/>
</dbReference>
<dbReference type="EMBL" id="MT631468">
    <property type="protein sequence ID" value="QNO51365.1"/>
    <property type="molecule type" value="Genomic_DNA"/>
</dbReference>
<keyword evidence="1" id="KW-0479">Metal-binding</keyword>
<dbReference type="PROSITE" id="PS51669">
    <property type="entry name" value="4FE4S_MOW_BIS_MGD"/>
    <property type="match status" value="1"/>
</dbReference>
<proteinExistence type="predicted"/>
<dbReference type="Pfam" id="PF04879">
    <property type="entry name" value="Molybdop_Fe4S4"/>
    <property type="match status" value="1"/>
</dbReference>
<name>A0A7G9YTN1_9EURY</name>
<dbReference type="InterPro" id="IPR006963">
    <property type="entry name" value="Mopterin_OxRdtase_4Fe-4S_dom"/>
</dbReference>
<dbReference type="SUPFAM" id="SSF53706">
    <property type="entry name" value="Formate dehydrogenase/DMSO reductase, domains 1-3"/>
    <property type="match status" value="1"/>
</dbReference>
<dbReference type="GO" id="GO:0050140">
    <property type="term" value="F:nitrate reductase (cytochrome) activity"/>
    <property type="evidence" value="ECO:0007669"/>
    <property type="project" value="UniProtKB-EC"/>
</dbReference>
<feature type="domain" description="4Fe-4S Mo/W bis-MGD-type" evidence="4">
    <location>
        <begin position="10"/>
        <end position="66"/>
    </location>
</feature>
<evidence type="ECO:0000256" key="2">
    <source>
        <dbReference type="ARBA" id="ARBA00023004"/>
    </source>
</evidence>
<dbReference type="Gene3D" id="2.20.25.90">
    <property type="entry name" value="ADC-like domains"/>
    <property type="match status" value="1"/>
</dbReference>
<dbReference type="EC" id="1.9.6.1" evidence="5"/>
<protein>
    <submittedName>
        <fullName evidence="5">Periplasmic nitrate reductase</fullName>
        <ecNumber evidence="5">1.9.6.1</ecNumber>
    </submittedName>
</protein>
<accession>A0A7G9YTN1</accession>
<dbReference type="GO" id="GO:0046872">
    <property type="term" value="F:metal ion binding"/>
    <property type="evidence" value="ECO:0007669"/>
    <property type="project" value="UniProtKB-KW"/>
</dbReference>